<dbReference type="Proteomes" id="UP000435304">
    <property type="component" value="Unassembled WGS sequence"/>
</dbReference>
<accession>A0A6A9UUP1</accession>
<feature type="compositionally biased region" description="Low complexity" evidence="1">
    <location>
        <begin position="201"/>
        <end position="220"/>
    </location>
</feature>
<evidence type="ECO:0008006" key="6">
    <source>
        <dbReference type="Google" id="ProtNLM"/>
    </source>
</evidence>
<evidence type="ECO:0000256" key="1">
    <source>
        <dbReference type="SAM" id="MobiDB-lite"/>
    </source>
</evidence>
<keyword evidence="2" id="KW-0472">Membrane</keyword>
<keyword evidence="2" id="KW-0812">Transmembrane</keyword>
<proteinExistence type="predicted"/>
<evidence type="ECO:0000313" key="5">
    <source>
        <dbReference type="Proteomes" id="UP000435304"/>
    </source>
</evidence>
<keyword evidence="3" id="KW-0732">Signal</keyword>
<reference evidence="4 5" key="1">
    <citation type="submission" date="2019-12" db="EMBL/GenBank/DDBJ databases">
        <title>Auraticoccus cholistani sp. nov., an actinomycete isolated from soil of Cholistan desert.</title>
        <authorList>
            <person name="Cheema M.T."/>
        </authorList>
    </citation>
    <scope>NUCLEOTIDE SEQUENCE [LARGE SCALE GENOMIC DNA]</scope>
    <source>
        <strain evidence="4 5">F435</strain>
    </source>
</reference>
<keyword evidence="5" id="KW-1185">Reference proteome</keyword>
<name>A0A6A9UUP1_9ACTN</name>
<sequence length="252" mass="24999">MARPVSPLPGRLSTLPRAGAALVLAVVALLSAAPSASAETAYRYWAYFTAEQGSWTAATTGPADVTPTEGSVQAMRFAVHGSEARAPRTTPDFEAVCGDVAAPAEGARVAVLVDPGTAEDAPEGGTGPGTPTATCVLAAPGDTARDVFEAVAEVRDSDGLICALAGYPATGCGDPAPASAVGTDSEVQFEVRPPVGFSEVPPSAAPSGDPADGTDPADDGASPGLITLGVVVAALLLAAVAALLGRRRRGRP</sequence>
<dbReference type="AlphaFoldDB" id="A0A6A9UUP1"/>
<feature type="chain" id="PRO_5025571967" description="LPXTG cell wall anchor domain-containing protein" evidence="3">
    <location>
        <begin position="39"/>
        <end position="252"/>
    </location>
</feature>
<dbReference type="RefSeq" id="WP_156608312.1">
    <property type="nucleotide sequence ID" value="NZ_WPCU01000004.1"/>
</dbReference>
<evidence type="ECO:0000313" key="4">
    <source>
        <dbReference type="EMBL" id="MVA75294.1"/>
    </source>
</evidence>
<organism evidence="4 5">
    <name type="scientific">Auraticoccus cholistanensis</name>
    <dbReference type="NCBI Taxonomy" id="2656650"/>
    <lineage>
        <taxon>Bacteria</taxon>
        <taxon>Bacillati</taxon>
        <taxon>Actinomycetota</taxon>
        <taxon>Actinomycetes</taxon>
        <taxon>Propionibacteriales</taxon>
        <taxon>Propionibacteriaceae</taxon>
        <taxon>Auraticoccus</taxon>
    </lineage>
</organism>
<dbReference type="NCBIfam" id="NF040672">
    <property type="entry name" value="SCO2322_fam"/>
    <property type="match status" value="1"/>
</dbReference>
<feature type="transmembrane region" description="Helical" evidence="2">
    <location>
        <begin position="224"/>
        <end position="244"/>
    </location>
</feature>
<dbReference type="InterPro" id="IPR047703">
    <property type="entry name" value="SCO2322-like"/>
</dbReference>
<keyword evidence="2" id="KW-1133">Transmembrane helix</keyword>
<evidence type="ECO:0000256" key="3">
    <source>
        <dbReference type="SAM" id="SignalP"/>
    </source>
</evidence>
<protein>
    <recommendedName>
        <fullName evidence="6">LPXTG cell wall anchor domain-containing protein</fullName>
    </recommendedName>
</protein>
<evidence type="ECO:0000256" key="2">
    <source>
        <dbReference type="SAM" id="Phobius"/>
    </source>
</evidence>
<feature type="signal peptide" evidence="3">
    <location>
        <begin position="1"/>
        <end position="38"/>
    </location>
</feature>
<dbReference type="EMBL" id="WPCU01000004">
    <property type="protein sequence ID" value="MVA75294.1"/>
    <property type="molecule type" value="Genomic_DNA"/>
</dbReference>
<gene>
    <name evidence="4" type="ORF">GC722_04510</name>
</gene>
<comment type="caution">
    <text evidence="4">The sequence shown here is derived from an EMBL/GenBank/DDBJ whole genome shotgun (WGS) entry which is preliminary data.</text>
</comment>
<feature type="region of interest" description="Disordered" evidence="1">
    <location>
        <begin position="194"/>
        <end position="220"/>
    </location>
</feature>